<comment type="caution">
    <text evidence="2">The sequence shown here is derived from an EMBL/GenBank/DDBJ whole genome shotgun (WGS) entry which is preliminary data.</text>
</comment>
<dbReference type="AlphaFoldDB" id="A0ABD1ZXX7"/>
<accession>A0ABD1ZXX7</accession>
<organism evidence="2 3">
    <name type="scientific">Vespula squamosa</name>
    <name type="common">Southern yellow jacket</name>
    <name type="synonym">Wasp</name>
    <dbReference type="NCBI Taxonomy" id="30214"/>
    <lineage>
        <taxon>Eukaryota</taxon>
        <taxon>Metazoa</taxon>
        <taxon>Ecdysozoa</taxon>
        <taxon>Arthropoda</taxon>
        <taxon>Hexapoda</taxon>
        <taxon>Insecta</taxon>
        <taxon>Pterygota</taxon>
        <taxon>Neoptera</taxon>
        <taxon>Endopterygota</taxon>
        <taxon>Hymenoptera</taxon>
        <taxon>Apocrita</taxon>
        <taxon>Aculeata</taxon>
        <taxon>Vespoidea</taxon>
        <taxon>Vespidae</taxon>
        <taxon>Vespinae</taxon>
        <taxon>Vespula</taxon>
    </lineage>
</organism>
<name>A0ABD1ZXX7_VESSQ</name>
<dbReference type="EMBL" id="JAUDFV010000158">
    <property type="protein sequence ID" value="KAL2713224.1"/>
    <property type="molecule type" value="Genomic_DNA"/>
</dbReference>
<feature type="transmembrane region" description="Helical" evidence="1">
    <location>
        <begin position="149"/>
        <end position="172"/>
    </location>
</feature>
<keyword evidence="3" id="KW-1185">Reference proteome</keyword>
<protein>
    <submittedName>
        <fullName evidence="2">Uncharacterized protein</fullName>
    </submittedName>
</protein>
<evidence type="ECO:0000313" key="3">
    <source>
        <dbReference type="Proteomes" id="UP001607302"/>
    </source>
</evidence>
<evidence type="ECO:0000313" key="2">
    <source>
        <dbReference type="EMBL" id="KAL2713224.1"/>
    </source>
</evidence>
<keyword evidence="1" id="KW-1133">Transmembrane helix</keyword>
<gene>
    <name evidence="2" type="ORF">V1478_016922</name>
</gene>
<reference evidence="2 3" key="1">
    <citation type="journal article" date="2024" name="Ann. Entomol. Soc. Am.">
        <title>Genomic analyses of the southern and eastern yellowjacket wasps (Hymenoptera: Vespidae) reveal evolutionary signatures of social life.</title>
        <authorList>
            <person name="Catto M.A."/>
            <person name="Caine P.B."/>
            <person name="Orr S.E."/>
            <person name="Hunt B.G."/>
            <person name="Goodisman M.A.D."/>
        </authorList>
    </citation>
    <scope>NUCLEOTIDE SEQUENCE [LARGE SCALE GENOMIC DNA]</scope>
    <source>
        <strain evidence="2">233</strain>
        <tissue evidence="2">Head and thorax</tissue>
    </source>
</reference>
<keyword evidence="1" id="KW-0812">Transmembrane</keyword>
<keyword evidence="1" id="KW-0472">Membrane</keyword>
<dbReference type="Proteomes" id="UP001607302">
    <property type="component" value="Unassembled WGS sequence"/>
</dbReference>
<evidence type="ECO:0000256" key="1">
    <source>
        <dbReference type="SAM" id="Phobius"/>
    </source>
</evidence>
<proteinExistence type="predicted"/>
<sequence>MQYLISNEFNKNEYPKCLLHERTKYCVVKIVQILKKKTCTCTCYMPKQIIFYTENSIFEDSKGFKIENNLFVLKEFAICDMKETLIANYIFLPSFNKDQYRNSKGFKIENNLFVLKEFAICDMKETLIANYIFLPSFNKDQYRSKACKLIFYFYFIINCMNFCQNSVGGFYSGKKRKKKKKKLLLNVNDGMQYLISNKLDNDQHLNCFLQKKKSKKFNALRIIQKVLK</sequence>